<accession>A0A930VC31</accession>
<organism evidence="2 3">
    <name type="scientific">Nocardioides islandensis</name>
    <dbReference type="NCBI Taxonomy" id="433663"/>
    <lineage>
        <taxon>Bacteria</taxon>
        <taxon>Bacillati</taxon>
        <taxon>Actinomycetota</taxon>
        <taxon>Actinomycetes</taxon>
        <taxon>Propionibacteriales</taxon>
        <taxon>Nocardioidaceae</taxon>
        <taxon>Nocardioides</taxon>
    </lineage>
</organism>
<dbReference type="AlphaFoldDB" id="A0A930VC31"/>
<dbReference type="RefSeq" id="WP_194705343.1">
    <property type="nucleotide sequence ID" value="NZ_JADKPN010000001.1"/>
</dbReference>
<name>A0A930VC31_9ACTN</name>
<keyword evidence="3" id="KW-1185">Reference proteome</keyword>
<dbReference type="Gene3D" id="1.20.120.520">
    <property type="entry name" value="nmb1532 protein domain like"/>
    <property type="match status" value="1"/>
</dbReference>
<proteinExistence type="predicted"/>
<comment type="caution">
    <text evidence="2">The sequence shown here is derived from an EMBL/GenBank/DDBJ whole genome shotgun (WGS) entry which is preliminary data.</text>
</comment>
<evidence type="ECO:0000313" key="3">
    <source>
        <dbReference type="Proteomes" id="UP000640489"/>
    </source>
</evidence>
<dbReference type="InterPro" id="IPR012312">
    <property type="entry name" value="Hemerythrin-like"/>
</dbReference>
<evidence type="ECO:0000313" key="2">
    <source>
        <dbReference type="EMBL" id="MBF4762203.1"/>
    </source>
</evidence>
<sequence>MTTAPEAPLADATAMNRFHVIFREALDAVPRLVGGAPVEDADRAEHVGTYYDNVLRLLHAHHEAEDLTIYPLMVERLPDDVEVINRVNAEHEAVLGTLGAAEQALAAWRAEPSAGARDAATSAMADMGTILLAHLDHEEAEVVPLIGKCITVAEWGEMSATAFQHFSGDKPWLVIGLIQEQMLPSENETMEANMPPPVRDFWTGTGRPMFQGFVADLRG</sequence>
<gene>
    <name evidence="2" type="ORF">ISU07_03620</name>
</gene>
<reference evidence="2" key="1">
    <citation type="submission" date="2020-11" db="EMBL/GenBank/DDBJ databases">
        <title>Nocardioides sp. nov., isolated from Soil of Cynanchum wilfordii Hemsley rhizosphere.</title>
        <authorList>
            <person name="Lee J.-S."/>
            <person name="Suh M.K."/>
            <person name="Kim J.-S."/>
        </authorList>
    </citation>
    <scope>NUCLEOTIDE SEQUENCE</scope>
    <source>
        <strain evidence="2">KCTC 19275</strain>
    </source>
</reference>
<dbReference type="Pfam" id="PF01814">
    <property type="entry name" value="Hemerythrin"/>
    <property type="match status" value="1"/>
</dbReference>
<evidence type="ECO:0000259" key="1">
    <source>
        <dbReference type="Pfam" id="PF01814"/>
    </source>
</evidence>
<dbReference type="Proteomes" id="UP000640489">
    <property type="component" value="Unassembled WGS sequence"/>
</dbReference>
<feature type="domain" description="Hemerythrin-like" evidence="1">
    <location>
        <begin position="14"/>
        <end position="146"/>
    </location>
</feature>
<protein>
    <submittedName>
        <fullName evidence="2">Hemerythrin domain-containing protein</fullName>
    </submittedName>
</protein>
<dbReference type="CDD" id="cd12108">
    <property type="entry name" value="Hr-like"/>
    <property type="match status" value="1"/>
</dbReference>
<dbReference type="EMBL" id="JADKPN010000001">
    <property type="protein sequence ID" value="MBF4762203.1"/>
    <property type="molecule type" value="Genomic_DNA"/>
</dbReference>